<sequence>MHKIIAIANQKGGVGKTTTAINLAAALALSGEKILLIDMDPQGNSSSGLGIPRDSLQKTLYGVFSGASEVEDVIMSTAVENLFILPSSIDLLGAEIELAGREGRERLLAETLERIKNDYRYIFIDCPPSLGLLTVNALVAAESVLVPVQCEYYALEGLGLLTRTLRLVRASFNPGIDIEGILLTMFDTRNSLSHQVVMEIKKHFGDKVYSTIIPRNVSLSEAPSHGKPIILYDVRSKGAQSYLSLAKEILHESGVGQRT</sequence>
<dbReference type="Pfam" id="PF13614">
    <property type="entry name" value="AAA_31"/>
    <property type="match status" value="1"/>
</dbReference>
<keyword evidence="2" id="KW-0378">Hydrolase</keyword>
<proteinExistence type="predicted"/>
<dbReference type="PANTHER" id="PTHR13696:SF52">
    <property type="entry name" value="PARA FAMILY PROTEIN CT_582"/>
    <property type="match status" value="1"/>
</dbReference>
<feature type="domain" description="AAA" evidence="1">
    <location>
        <begin position="3"/>
        <end position="178"/>
    </location>
</feature>
<dbReference type="InterPro" id="IPR050678">
    <property type="entry name" value="DNA_Partitioning_ATPase"/>
</dbReference>
<gene>
    <name evidence="2" type="primary">soj</name>
    <name evidence="2" type="ORF">NBG4_330008</name>
</gene>
<organism evidence="2 3">
    <name type="scientific">Candidatus Sulfobium mesophilum</name>
    <dbReference type="NCBI Taxonomy" id="2016548"/>
    <lineage>
        <taxon>Bacteria</taxon>
        <taxon>Pseudomonadati</taxon>
        <taxon>Nitrospirota</taxon>
        <taxon>Nitrospiria</taxon>
        <taxon>Nitrospirales</taxon>
        <taxon>Nitrospiraceae</taxon>
        <taxon>Candidatus Sulfobium</taxon>
    </lineage>
</organism>
<dbReference type="InterPro" id="IPR027417">
    <property type="entry name" value="P-loop_NTPase"/>
</dbReference>
<evidence type="ECO:0000313" key="2">
    <source>
        <dbReference type="EMBL" id="SPQ00791.1"/>
    </source>
</evidence>
<protein>
    <submittedName>
        <fullName evidence="2">Sporulation initiation inhibitor protein Soj</fullName>
        <ecNumber evidence="2">3.6.-.-</ecNumber>
    </submittedName>
</protein>
<dbReference type="InterPro" id="IPR025669">
    <property type="entry name" value="AAA_dom"/>
</dbReference>
<dbReference type="SUPFAM" id="SSF52540">
    <property type="entry name" value="P-loop containing nucleoside triphosphate hydrolases"/>
    <property type="match status" value="1"/>
</dbReference>
<accession>A0A2U3QHA6</accession>
<dbReference type="CDD" id="cd02042">
    <property type="entry name" value="ParAB_family"/>
    <property type="match status" value="1"/>
</dbReference>
<dbReference type="OrthoDB" id="9815116at2"/>
<evidence type="ECO:0000313" key="3">
    <source>
        <dbReference type="Proteomes" id="UP000245125"/>
    </source>
</evidence>
<dbReference type="Proteomes" id="UP000245125">
    <property type="component" value="Unassembled WGS sequence"/>
</dbReference>
<dbReference type="GO" id="GO:0016787">
    <property type="term" value="F:hydrolase activity"/>
    <property type="evidence" value="ECO:0007669"/>
    <property type="project" value="UniProtKB-KW"/>
</dbReference>
<dbReference type="AlphaFoldDB" id="A0A2U3QHA6"/>
<keyword evidence="3" id="KW-1185">Reference proteome</keyword>
<dbReference type="PANTHER" id="PTHR13696">
    <property type="entry name" value="P-LOOP CONTAINING NUCLEOSIDE TRIPHOSPHATE HYDROLASE"/>
    <property type="match status" value="1"/>
</dbReference>
<reference evidence="3" key="1">
    <citation type="submission" date="2018-03" db="EMBL/GenBank/DDBJ databases">
        <authorList>
            <person name="Zecchin S."/>
        </authorList>
    </citation>
    <scope>NUCLEOTIDE SEQUENCE [LARGE SCALE GENOMIC DNA]</scope>
</reference>
<dbReference type="EC" id="3.6.-.-" evidence="2"/>
<name>A0A2U3QHA6_9BACT</name>
<dbReference type="EMBL" id="OUUY01000079">
    <property type="protein sequence ID" value="SPQ00791.1"/>
    <property type="molecule type" value="Genomic_DNA"/>
</dbReference>
<dbReference type="PIRSF" id="PIRSF009320">
    <property type="entry name" value="Nuc_binding_HP_1000"/>
    <property type="match status" value="1"/>
</dbReference>
<dbReference type="FunFam" id="3.40.50.300:FF:000285">
    <property type="entry name" value="Sporulation initiation inhibitor Soj"/>
    <property type="match status" value="1"/>
</dbReference>
<evidence type="ECO:0000259" key="1">
    <source>
        <dbReference type="Pfam" id="PF13614"/>
    </source>
</evidence>
<dbReference type="Gene3D" id="3.40.50.300">
    <property type="entry name" value="P-loop containing nucleotide triphosphate hydrolases"/>
    <property type="match status" value="1"/>
</dbReference>